<feature type="compositionally biased region" description="Polar residues" evidence="1">
    <location>
        <begin position="40"/>
        <end position="54"/>
    </location>
</feature>
<accession>H6NQV7</accession>
<gene>
    <name evidence="2" type="ORF">PM3016_5237</name>
</gene>
<dbReference type="KEGG" id="pmq:PM3016_5237"/>
<feature type="compositionally biased region" description="Pro residues" evidence="1">
    <location>
        <begin position="75"/>
        <end position="86"/>
    </location>
</feature>
<dbReference type="Proteomes" id="UP000007523">
    <property type="component" value="Chromosome"/>
</dbReference>
<feature type="region of interest" description="Disordered" evidence="1">
    <location>
        <begin position="1"/>
        <end position="187"/>
    </location>
</feature>
<dbReference type="HOGENOM" id="CLU_1314412_0_0_9"/>
<evidence type="ECO:0000313" key="3">
    <source>
        <dbReference type="Proteomes" id="UP000007523"/>
    </source>
</evidence>
<protein>
    <submittedName>
        <fullName evidence="2">Uncharacterized protein</fullName>
    </submittedName>
</protein>
<name>H6NQV7_9BACL</name>
<evidence type="ECO:0000256" key="1">
    <source>
        <dbReference type="SAM" id="MobiDB-lite"/>
    </source>
</evidence>
<sequence length="209" mass="22481">MLFYLSGGAVKAPPQTHSAYPPRSPHHSPQESPGPWEASSWLQPSPAPRNNQEEPSPALGDGPKPPYPAWGLMPGLPPFPPDPIPNRRPRLQAAGRPPGRVAHRFRPRASSGTPERSPAVPGRPAEGLPHAGPRLPAMFSVQDPAPLQGPAARHPGPQAREARPYPPDEPAKSARPARPPQSPEPLQFLLKVFRTAFTNPPKNFGSLIV</sequence>
<evidence type="ECO:0000313" key="2">
    <source>
        <dbReference type="EMBL" id="AFC31950.1"/>
    </source>
</evidence>
<reference evidence="2 3" key="1">
    <citation type="journal article" date="2012" name="J. Bacteriol.">
        <title>Complete Genome Sequence of Paenibacillus mucilaginosus 3016, a Bacterium Functional as Microbial Fertilizer.</title>
        <authorList>
            <person name="Ma M."/>
            <person name="Wang Z."/>
            <person name="Li L."/>
            <person name="Jiang X."/>
            <person name="Guan D."/>
            <person name="Cao F."/>
            <person name="Chen H."/>
            <person name="Wang X."/>
            <person name="Shen D."/>
            <person name="Du B."/>
            <person name="Li J."/>
        </authorList>
    </citation>
    <scope>NUCLEOTIDE SEQUENCE [LARGE SCALE GENOMIC DNA]</scope>
    <source>
        <strain evidence="2 3">3016</strain>
    </source>
</reference>
<organism evidence="2 3">
    <name type="scientific">Paenibacillus mucilaginosus 3016</name>
    <dbReference type="NCBI Taxonomy" id="1116391"/>
    <lineage>
        <taxon>Bacteria</taxon>
        <taxon>Bacillati</taxon>
        <taxon>Bacillota</taxon>
        <taxon>Bacilli</taxon>
        <taxon>Bacillales</taxon>
        <taxon>Paenibacillaceae</taxon>
        <taxon>Paenibacillus</taxon>
    </lineage>
</organism>
<dbReference type="AlphaFoldDB" id="H6NQV7"/>
<proteinExistence type="predicted"/>
<dbReference type="EMBL" id="CP003235">
    <property type="protein sequence ID" value="AFC31950.1"/>
    <property type="molecule type" value="Genomic_DNA"/>
</dbReference>
<keyword evidence="3" id="KW-1185">Reference proteome</keyword>